<comment type="caution">
    <text evidence="4">The sequence shown here is derived from an EMBL/GenBank/DDBJ whole genome shotgun (WGS) entry which is preliminary data.</text>
</comment>
<proteinExistence type="predicted"/>
<dbReference type="Proteomes" id="UP000018208">
    <property type="component" value="Unassembled WGS sequence"/>
</dbReference>
<feature type="domain" description="AAA+ ATPase" evidence="3">
    <location>
        <begin position="373"/>
        <end position="507"/>
    </location>
</feature>
<dbReference type="OrthoDB" id="10251412at2759"/>
<keyword evidence="1" id="KW-0547">Nucleotide-binding</keyword>
<dbReference type="AlphaFoldDB" id="A0A9P8RVV7"/>
<dbReference type="SUPFAM" id="SSF52540">
    <property type="entry name" value="P-loop containing nucleoside triphosphate hydrolases"/>
    <property type="match status" value="2"/>
</dbReference>
<dbReference type="InterPro" id="IPR003959">
    <property type="entry name" value="ATPase_AAA_core"/>
</dbReference>
<sequence>MNYFLTIPITDKNFQQNDIVQIFNDQKHYLVSVIKSPLYFCASFGQTIQLQYQLESNHKLISYESFQAQKLNKIQSNDSITVFSPIMSSHLENLLLYMPIAPNASINILNTTINTNTSTIHYLQEFVIKLPEKIPYFRDQPSLNPEILKQLQIHIKSNIIISGPNNSGRTTLVLDLAKSMNLNYKFVNSIDNINQYTNFNGILIFKNLENLTPQRSEFATETQLQNTTKLLKFLHAANPFYAVCICENANKLDAALRRNGRFGSEILKNQLTLSERIYICQLCGVENQNQIEISNRTVNYTKGELERVCQIFLLNRSVLDAVRQVKHAQTGLEQFEPRVKFETKWHQTEIANLIHNFTPFVKFPEIAKKYDFVPQNVLIMGASGSGKTTLITNFLSTLEIYSLFQFKLQQILSMYVGESEMNLREMFRAARQRAPAVIVIEGIDAIFGDREAKDSNTRLLTALLTELDGARQNDQVFVVATAIEKVDDALTRFGRLGLKVVLGENGAPKEEEILVEGSE</sequence>
<evidence type="ECO:0000256" key="2">
    <source>
        <dbReference type="ARBA" id="ARBA00022840"/>
    </source>
</evidence>
<dbReference type="PANTHER" id="PTHR23077">
    <property type="entry name" value="AAA-FAMILY ATPASE"/>
    <property type="match status" value="1"/>
</dbReference>
<dbReference type="Gene3D" id="3.40.50.300">
    <property type="entry name" value="P-loop containing nucleotide triphosphate hydrolases"/>
    <property type="match status" value="2"/>
</dbReference>
<dbReference type="InterPro" id="IPR003593">
    <property type="entry name" value="AAA+_ATPase"/>
</dbReference>
<evidence type="ECO:0000313" key="5">
    <source>
        <dbReference type="Proteomes" id="UP000018208"/>
    </source>
</evidence>
<protein>
    <submittedName>
        <fullName evidence="4">AAA family ATPase, CDC48 subfamily</fullName>
    </submittedName>
</protein>
<reference evidence="4 5" key="1">
    <citation type="journal article" date="2014" name="PLoS Genet.">
        <title>The Genome of Spironucleus salmonicida Highlights a Fish Pathogen Adapted to Fluctuating Environments.</title>
        <authorList>
            <person name="Xu F."/>
            <person name="Jerlstrom-Hultqvist J."/>
            <person name="Einarsson E."/>
            <person name="Astvaldsson A."/>
            <person name="Svard S.G."/>
            <person name="Andersson J.O."/>
        </authorList>
    </citation>
    <scope>NUCLEOTIDE SEQUENCE [LARGE SCALE GENOMIC DNA]</scope>
    <source>
        <strain evidence="4 5">ATCC 50377</strain>
    </source>
</reference>
<dbReference type="EMBL" id="AUWU02000007">
    <property type="protein sequence ID" value="KAH0571040.1"/>
    <property type="molecule type" value="Genomic_DNA"/>
</dbReference>
<keyword evidence="2" id="KW-0067">ATP-binding</keyword>
<name>A0A9P8RVV7_9EUKA</name>
<dbReference type="PANTHER" id="PTHR23077:SF27">
    <property type="entry name" value="ATPASE FAMILY GENE 2 PROTEIN HOMOLOG A"/>
    <property type="match status" value="1"/>
</dbReference>
<dbReference type="GO" id="GO:0005737">
    <property type="term" value="C:cytoplasm"/>
    <property type="evidence" value="ECO:0007669"/>
    <property type="project" value="TreeGrafter"/>
</dbReference>
<gene>
    <name evidence="4" type="ORF">SS50377_27334</name>
</gene>
<dbReference type="CDD" id="cd19481">
    <property type="entry name" value="RecA-like_protease"/>
    <property type="match status" value="1"/>
</dbReference>
<feature type="domain" description="AAA+ ATPase" evidence="3">
    <location>
        <begin position="155"/>
        <end position="272"/>
    </location>
</feature>
<dbReference type="InterPro" id="IPR027417">
    <property type="entry name" value="P-loop_NTPase"/>
</dbReference>
<dbReference type="InterPro" id="IPR050168">
    <property type="entry name" value="AAA_ATPase_domain"/>
</dbReference>
<dbReference type="PROSITE" id="PS50890">
    <property type="entry name" value="PUA"/>
    <property type="match status" value="1"/>
</dbReference>
<accession>A0A9P8RVV7</accession>
<evidence type="ECO:0000259" key="3">
    <source>
        <dbReference type="SMART" id="SM00382"/>
    </source>
</evidence>
<dbReference type="GO" id="GO:0005524">
    <property type="term" value="F:ATP binding"/>
    <property type="evidence" value="ECO:0007669"/>
    <property type="project" value="UniProtKB-KW"/>
</dbReference>
<dbReference type="GeneID" id="94301357"/>
<organism evidence="4 5">
    <name type="scientific">Spironucleus salmonicida</name>
    <dbReference type="NCBI Taxonomy" id="348837"/>
    <lineage>
        <taxon>Eukaryota</taxon>
        <taxon>Metamonada</taxon>
        <taxon>Diplomonadida</taxon>
        <taxon>Hexamitidae</taxon>
        <taxon>Hexamitinae</taxon>
        <taxon>Spironucleus</taxon>
    </lineage>
</organism>
<keyword evidence="5" id="KW-1185">Reference proteome</keyword>
<evidence type="ECO:0000256" key="1">
    <source>
        <dbReference type="ARBA" id="ARBA00022741"/>
    </source>
</evidence>
<dbReference type="Pfam" id="PF00004">
    <property type="entry name" value="AAA"/>
    <property type="match status" value="2"/>
</dbReference>
<dbReference type="GO" id="GO:0016887">
    <property type="term" value="F:ATP hydrolysis activity"/>
    <property type="evidence" value="ECO:0007669"/>
    <property type="project" value="InterPro"/>
</dbReference>
<evidence type="ECO:0000313" key="4">
    <source>
        <dbReference type="EMBL" id="KAH0571040.1"/>
    </source>
</evidence>
<dbReference type="KEGG" id="ssao:94301357"/>
<dbReference type="SMART" id="SM00382">
    <property type="entry name" value="AAA"/>
    <property type="match status" value="2"/>
</dbReference>
<dbReference type="RefSeq" id="XP_067761813.1">
    <property type="nucleotide sequence ID" value="XM_067911126.1"/>
</dbReference>